<evidence type="ECO:0000256" key="8">
    <source>
        <dbReference type="ARBA" id="ARBA00022692"/>
    </source>
</evidence>
<keyword evidence="10 14" id="KW-1133">Transmembrane helix</keyword>
<keyword evidence="6" id="KW-0217">Developmental protein</keyword>
<protein>
    <recommendedName>
        <fullName evidence="17">ARGOS-like protein</fullName>
    </recommendedName>
</protein>
<evidence type="ECO:0000256" key="5">
    <source>
        <dbReference type="ARBA" id="ARBA00006891"/>
    </source>
</evidence>
<organism evidence="15 16">
    <name type="scientific">Acorus calamus</name>
    <name type="common">Sweet flag</name>
    <dbReference type="NCBI Taxonomy" id="4465"/>
    <lineage>
        <taxon>Eukaryota</taxon>
        <taxon>Viridiplantae</taxon>
        <taxon>Streptophyta</taxon>
        <taxon>Embryophyta</taxon>
        <taxon>Tracheophyta</taxon>
        <taxon>Spermatophyta</taxon>
        <taxon>Magnoliopsida</taxon>
        <taxon>Liliopsida</taxon>
        <taxon>Acoraceae</taxon>
        <taxon>Acorus</taxon>
    </lineage>
</organism>
<dbReference type="PANTHER" id="PTHR36023">
    <property type="entry name" value="ARGOS-LIKE PROTEIN"/>
    <property type="match status" value="1"/>
</dbReference>
<gene>
    <name evidence="15" type="ORF">QJS10_CPA16g00029</name>
</gene>
<evidence type="ECO:0000256" key="14">
    <source>
        <dbReference type="SAM" id="Phobius"/>
    </source>
</evidence>
<keyword evidence="8 14" id="KW-0812">Transmembrane</keyword>
<evidence type="ECO:0000313" key="16">
    <source>
        <dbReference type="Proteomes" id="UP001180020"/>
    </source>
</evidence>
<accession>A0AAV9D0S9</accession>
<sequence length="128" mass="14203">MSFESPDVIFHRGLMSASMERGSRFTVSSNRGGFTTPRNQKRRPQRQQQQQHHQSPLMRGDGKASYFGVESFLVLLCLTASLLLLPLVLPPLPPPPFLLLLLPIGILGLLLVMAFMPSDIRGIASSYL</sequence>
<reference evidence="15" key="2">
    <citation type="submission" date="2023-06" db="EMBL/GenBank/DDBJ databases">
        <authorList>
            <person name="Ma L."/>
            <person name="Liu K.-W."/>
            <person name="Li Z."/>
            <person name="Hsiao Y.-Y."/>
            <person name="Qi Y."/>
            <person name="Fu T."/>
            <person name="Tang G."/>
            <person name="Zhang D."/>
            <person name="Sun W.-H."/>
            <person name="Liu D.-K."/>
            <person name="Li Y."/>
            <person name="Chen G.-Z."/>
            <person name="Liu X.-D."/>
            <person name="Liao X.-Y."/>
            <person name="Jiang Y.-T."/>
            <person name="Yu X."/>
            <person name="Hao Y."/>
            <person name="Huang J."/>
            <person name="Zhao X.-W."/>
            <person name="Ke S."/>
            <person name="Chen Y.-Y."/>
            <person name="Wu W.-L."/>
            <person name="Hsu J.-L."/>
            <person name="Lin Y.-F."/>
            <person name="Huang M.-D."/>
            <person name="Li C.-Y."/>
            <person name="Huang L."/>
            <person name="Wang Z.-W."/>
            <person name="Zhao X."/>
            <person name="Zhong W.-Y."/>
            <person name="Peng D.-H."/>
            <person name="Ahmad S."/>
            <person name="Lan S."/>
            <person name="Zhang J.-S."/>
            <person name="Tsai W.-C."/>
            <person name="Van De Peer Y."/>
            <person name="Liu Z.-J."/>
        </authorList>
    </citation>
    <scope>NUCLEOTIDE SEQUENCE</scope>
    <source>
        <strain evidence="15">CP</strain>
        <tissue evidence="15">Leaves</tissue>
    </source>
</reference>
<dbReference type="GO" id="GO:0046622">
    <property type="term" value="P:positive regulation of organ growth"/>
    <property type="evidence" value="ECO:0007669"/>
    <property type="project" value="InterPro"/>
</dbReference>
<comment type="caution">
    <text evidence="15">The sequence shown here is derived from an EMBL/GenBank/DDBJ whole genome shotgun (WGS) entry which is preliminary data.</text>
</comment>
<comment type="similarity">
    <text evidence="5">Belongs to the plant organ size related (OSR) protein family.</text>
</comment>
<feature type="region of interest" description="Disordered" evidence="13">
    <location>
        <begin position="21"/>
        <end position="59"/>
    </location>
</feature>
<keyword evidence="9" id="KW-0256">Endoplasmic reticulum</keyword>
<comment type="subcellular location">
    <subcellularLocation>
        <location evidence="4">Cytoplasm</location>
    </subcellularLocation>
    <subcellularLocation>
        <location evidence="3">Endoplasmic reticulum</location>
    </subcellularLocation>
    <subcellularLocation>
        <location evidence="2">Membrane</location>
        <topology evidence="2">Multi-pass membrane protein</topology>
    </subcellularLocation>
    <subcellularLocation>
        <location evidence="1">Nucleus</location>
    </subcellularLocation>
</comment>
<dbReference type="GO" id="GO:0005634">
    <property type="term" value="C:nucleus"/>
    <property type="evidence" value="ECO:0007669"/>
    <property type="project" value="UniProtKB-SubCell"/>
</dbReference>
<dbReference type="GO" id="GO:0005783">
    <property type="term" value="C:endoplasmic reticulum"/>
    <property type="evidence" value="ECO:0007669"/>
    <property type="project" value="UniProtKB-SubCell"/>
</dbReference>
<evidence type="ECO:0008006" key="17">
    <source>
        <dbReference type="Google" id="ProtNLM"/>
    </source>
</evidence>
<keyword evidence="12" id="KW-0539">Nucleus</keyword>
<evidence type="ECO:0000256" key="7">
    <source>
        <dbReference type="ARBA" id="ARBA00022490"/>
    </source>
</evidence>
<evidence type="ECO:0000256" key="2">
    <source>
        <dbReference type="ARBA" id="ARBA00004141"/>
    </source>
</evidence>
<evidence type="ECO:0000256" key="3">
    <source>
        <dbReference type="ARBA" id="ARBA00004240"/>
    </source>
</evidence>
<evidence type="ECO:0000256" key="12">
    <source>
        <dbReference type="ARBA" id="ARBA00023242"/>
    </source>
</evidence>
<keyword evidence="11 14" id="KW-0472">Membrane</keyword>
<feature type="transmembrane region" description="Helical" evidence="14">
    <location>
        <begin position="64"/>
        <end position="85"/>
    </location>
</feature>
<evidence type="ECO:0000256" key="11">
    <source>
        <dbReference type="ARBA" id="ARBA00023136"/>
    </source>
</evidence>
<evidence type="ECO:0000256" key="10">
    <source>
        <dbReference type="ARBA" id="ARBA00022989"/>
    </source>
</evidence>
<dbReference type="GO" id="GO:0009725">
    <property type="term" value="P:response to hormone"/>
    <property type="evidence" value="ECO:0007669"/>
    <property type="project" value="UniProtKB-ARBA"/>
</dbReference>
<dbReference type="Proteomes" id="UP001180020">
    <property type="component" value="Unassembled WGS sequence"/>
</dbReference>
<evidence type="ECO:0000256" key="1">
    <source>
        <dbReference type="ARBA" id="ARBA00004123"/>
    </source>
</evidence>
<reference evidence="15" key="1">
    <citation type="journal article" date="2023" name="Nat. Commun.">
        <title>Diploid and tetraploid genomes of Acorus and the evolution of monocots.</title>
        <authorList>
            <person name="Ma L."/>
            <person name="Liu K.W."/>
            <person name="Li Z."/>
            <person name="Hsiao Y.Y."/>
            <person name="Qi Y."/>
            <person name="Fu T."/>
            <person name="Tang G.D."/>
            <person name="Zhang D."/>
            <person name="Sun W.H."/>
            <person name="Liu D.K."/>
            <person name="Li Y."/>
            <person name="Chen G.Z."/>
            <person name="Liu X.D."/>
            <person name="Liao X.Y."/>
            <person name="Jiang Y.T."/>
            <person name="Yu X."/>
            <person name="Hao Y."/>
            <person name="Huang J."/>
            <person name="Zhao X.W."/>
            <person name="Ke S."/>
            <person name="Chen Y.Y."/>
            <person name="Wu W.L."/>
            <person name="Hsu J.L."/>
            <person name="Lin Y.F."/>
            <person name="Huang M.D."/>
            <person name="Li C.Y."/>
            <person name="Huang L."/>
            <person name="Wang Z.W."/>
            <person name="Zhao X."/>
            <person name="Zhong W.Y."/>
            <person name="Peng D.H."/>
            <person name="Ahmad S."/>
            <person name="Lan S."/>
            <person name="Zhang J.S."/>
            <person name="Tsai W.C."/>
            <person name="Van de Peer Y."/>
            <person name="Liu Z.J."/>
        </authorList>
    </citation>
    <scope>NUCLEOTIDE SEQUENCE</scope>
    <source>
        <strain evidence="15">CP</strain>
    </source>
</reference>
<keyword evidence="16" id="KW-1185">Reference proteome</keyword>
<evidence type="ECO:0000256" key="13">
    <source>
        <dbReference type="SAM" id="MobiDB-lite"/>
    </source>
</evidence>
<evidence type="ECO:0000256" key="9">
    <source>
        <dbReference type="ARBA" id="ARBA00022824"/>
    </source>
</evidence>
<proteinExistence type="inferred from homology"/>
<dbReference type="PANTHER" id="PTHR36023:SF3">
    <property type="entry name" value="ARGOS-LIKE PROTEIN"/>
    <property type="match status" value="1"/>
</dbReference>
<dbReference type="EMBL" id="JAUJYO010000016">
    <property type="protein sequence ID" value="KAK1294521.1"/>
    <property type="molecule type" value="Genomic_DNA"/>
</dbReference>
<dbReference type="AlphaFoldDB" id="A0AAV9D0S9"/>
<evidence type="ECO:0000313" key="15">
    <source>
        <dbReference type="EMBL" id="KAK1294521.1"/>
    </source>
</evidence>
<dbReference type="GO" id="GO:0016020">
    <property type="term" value="C:membrane"/>
    <property type="evidence" value="ECO:0007669"/>
    <property type="project" value="UniProtKB-SubCell"/>
</dbReference>
<feature type="transmembrane region" description="Helical" evidence="14">
    <location>
        <begin position="97"/>
        <end position="116"/>
    </location>
</feature>
<keyword evidence="7" id="KW-0963">Cytoplasm</keyword>
<evidence type="ECO:0000256" key="4">
    <source>
        <dbReference type="ARBA" id="ARBA00004496"/>
    </source>
</evidence>
<evidence type="ECO:0000256" key="6">
    <source>
        <dbReference type="ARBA" id="ARBA00022473"/>
    </source>
</evidence>
<name>A0AAV9D0S9_ACOCL</name>
<dbReference type="InterPro" id="IPR037468">
    <property type="entry name" value="ARGOS/ARL/OSR1"/>
</dbReference>